<dbReference type="NCBIfam" id="TIGR02937">
    <property type="entry name" value="sigma70-ECF"/>
    <property type="match status" value="1"/>
</dbReference>
<dbReference type="SUPFAM" id="SSF88946">
    <property type="entry name" value="Sigma2 domain of RNA polymerase sigma factors"/>
    <property type="match status" value="1"/>
</dbReference>
<comment type="caution">
    <text evidence="8">The sequence shown here is derived from an EMBL/GenBank/DDBJ whole genome shotgun (WGS) entry which is preliminary data.</text>
</comment>
<dbReference type="PANTHER" id="PTHR43133:SF8">
    <property type="entry name" value="RNA POLYMERASE SIGMA FACTOR HI_1459-RELATED"/>
    <property type="match status" value="1"/>
</dbReference>
<dbReference type="Gene3D" id="1.10.1740.10">
    <property type="match status" value="1"/>
</dbReference>
<evidence type="ECO:0000256" key="2">
    <source>
        <dbReference type="ARBA" id="ARBA00023015"/>
    </source>
</evidence>
<dbReference type="InterPro" id="IPR014284">
    <property type="entry name" value="RNA_pol_sigma-70_dom"/>
</dbReference>
<dbReference type="AlphaFoldDB" id="A0A641AMM0"/>
<dbReference type="SUPFAM" id="SSF88659">
    <property type="entry name" value="Sigma3 and sigma4 domains of RNA polymerase sigma factors"/>
    <property type="match status" value="1"/>
</dbReference>
<organism evidence="8 9">
    <name type="scientific">Aeromicrobium fastidiosum</name>
    <dbReference type="NCBI Taxonomy" id="52699"/>
    <lineage>
        <taxon>Bacteria</taxon>
        <taxon>Bacillati</taxon>
        <taxon>Actinomycetota</taxon>
        <taxon>Actinomycetes</taxon>
        <taxon>Propionibacteriales</taxon>
        <taxon>Nocardioidaceae</taxon>
        <taxon>Aeromicrobium</taxon>
    </lineage>
</organism>
<dbReference type="InterPro" id="IPR013325">
    <property type="entry name" value="RNA_pol_sigma_r2"/>
</dbReference>
<name>A0A641AMM0_9ACTN</name>
<accession>A0A641AMM0</accession>
<keyword evidence="3" id="KW-0731">Sigma factor</keyword>
<protein>
    <submittedName>
        <fullName evidence="8">RNA polymerase sigma factor</fullName>
    </submittedName>
</protein>
<keyword evidence="2" id="KW-0805">Transcription regulation</keyword>
<dbReference type="GO" id="GO:0003677">
    <property type="term" value="F:DNA binding"/>
    <property type="evidence" value="ECO:0007669"/>
    <property type="project" value="UniProtKB-KW"/>
</dbReference>
<gene>
    <name evidence="8" type="ORF">ESP62_011395</name>
</gene>
<feature type="domain" description="RNA polymerase sigma factor 70 region 4 type 2" evidence="7">
    <location>
        <begin position="135"/>
        <end position="171"/>
    </location>
</feature>
<comment type="similarity">
    <text evidence="1">Belongs to the sigma-70 factor family. ECF subfamily.</text>
</comment>
<evidence type="ECO:0000256" key="5">
    <source>
        <dbReference type="ARBA" id="ARBA00023163"/>
    </source>
</evidence>
<reference evidence="8" key="1">
    <citation type="submission" date="2019-09" db="EMBL/GenBank/DDBJ databases">
        <authorList>
            <person name="Li J."/>
        </authorList>
    </citation>
    <scope>NUCLEOTIDE SEQUENCE [LARGE SCALE GENOMIC DNA]</scope>
    <source>
        <strain evidence="8">NRBC 14897</strain>
    </source>
</reference>
<dbReference type="Pfam" id="PF08281">
    <property type="entry name" value="Sigma70_r4_2"/>
    <property type="match status" value="1"/>
</dbReference>
<dbReference type="PANTHER" id="PTHR43133">
    <property type="entry name" value="RNA POLYMERASE ECF-TYPE SIGMA FACTO"/>
    <property type="match status" value="1"/>
</dbReference>
<evidence type="ECO:0000259" key="6">
    <source>
        <dbReference type="Pfam" id="PF04542"/>
    </source>
</evidence>
<evidence type="ECO:0000256" key="3">
    <source>
        <dbReference type="ARBA" id="ARBA00023082"/>
    </source>
</evidence>
<feature type="domain" description="RNA polymerase sigma-70 region 2" evidence="6">
    <location>
        <begin position="26"/>
        <end position="91"/>
    </location>
</feature>
<evidence type="ECO:0000313" key="9">
    <source>
        <dbReference type="Proteomes" id="UP001515100"/>
    </source>
</evidence>
<dbReference type="InterPro" id="IPR013324">
    <property type="entry name" value="RNA_pol_sigma_r3/r4-like"/>
</dbReference>
<evidence type="ECO:0000256" key="1">
    <source>
        <dbReference type="ARBA" id="ARBA00010641"/>
    </source>
</evidence>
<dbReference type="InterPro" id="IPR007627">
    <property type="entry name" value="RNA_pol_sigma70_r2"/>
</dbReference>
<dbReference type="GO" id="GO:0016987">
    <property type="term" value="F:sigma factor activity"/>
    <property type="evidence" value="ECO:0007669"/>
    <property type="project" value="UniProtKB-KW"/>
</dbReference>
<dbReference type="Proteomes" id="UP001515100">
    <property type="component" value="Unassembled WGS sequence"/>
</dbReference>
<dbReference type="InterPro" id="IPR036388">
    <property type="entry name" value="WH-like_DNA-bd_sf"/>
</dbReference>
<evidence type="ECO:0000313" key="8">
    <source>
        <dbReference type="EMBL" id="KAA1376052.1"/>
    </source>
</evidence>
<dbReference type="InterPro" id="IPR013249">
    <property type="entry name" value="RNA_pol_sigma70_r4_t2"/>
</dbReference>
<dbReference type="OrthoDB" id="5244716at2"/>
<evidence type="ECO:0000259" key="7">
    <source>
        <dbReference type="Pfam" id="PF08281"/>
    </source>
</evidence>
<dbReference type="InterPro" id="IPR039425">
    <property type="entry name" value="RNA_pol_sigma-70-like"/>
</dbReference>
<keyword evidence="4" id="KW-0238">DNA-binding</keyword>
<dbReference type="RefSeq" id="WP_129183712.1">
    <property type="nucleotide sequence ID" value="NZ_JAGIOG010000001.1"/>
</dbReference>
<dbReference type="GO" id="GO:0006352">
    <property type="term" value="P:DNA-templated transcription initiation"/>
    <property type="evidence" value="ECO:0007669"/>
    <property type="project" value="InterPro"/>
</dbReference>
<dbReference type="Gene3D" id="1.10.10.10">
    <property type="entry name" value="Winged helix-like DNA-binding domain superfamily/Winged helix DNA-binding domain"/>
    <property type="match status" value="1"/>
</dbReference>
<sequence length="184" mass="20173">MGVDEWDGLVERARSGEAHAMDDLLAAVRPVVLRRCARFLPYRDDAEEAAQEALLTIATRLGDFTGRGSFAGWVTVIASRQALQTYRSMKRKFGDTTTEAVGDRPDPRTTSVIAGTRLDLLDALEQLQRDHPATVEAFVLRDLGSLAYDDIAQLTDAPIGTVKARIHTARAYVREKLSASATTL</sequence>
<proteinExistence type="inferred from homology"/>
<keyword evidence="5" id="KW-0804">Transcription</keyword>
<keyword evidence="9" id="KW-1185">Reference proteome</keyword>
<dbReference type="Pfam" id="PF04542">
    <property type="entry name" value="Sigma70_r2"/>
    <property type="match status" value="1"/>
</dbReference>
<evidence type="ECO:0000256" key="4">
    <source>
        <dbReference type="ARBA" id="ARBA00023125"/>
    </source>
</evidence>
<dbReference type="EMBL" id="SDPP02000003">
    <property type="protein sequence ID" value="KAA1376052.1"/>
    <property type="molecule type" value="Genomic_DNA"/>
</dbReference>